<sequence length="164" mass="16860">MAIEDRQIIAMSLPVEKPEACSTRIGMGVLSGAAAGTFLGAVASNWGDIPLVLKNRPLPALLRTGGVMINYGATMALLGLTYSTVDCISESLRSKKDWKNGSVAGLATGAVLGIRLGRVPVGIAAGAVLAFTSAMVDATGQKFVAEGYVDDGATPGKNIYPYQA</sequence>
<keyword evidence="6" id="KW-1185">Reference proteome</keyword>
<evidence type="ECO:0000313" key="6">
    <source>
        <dbReference type="Proteomes" id="UP001255856"/>
    </source>
</evidence>
<name>A0AAD9IIX7_PROWI</name>
<dbReference type="AlphaFoldDB" id="A0AAD9IIX7"/>
<comment type="caution">
    <text evidence="5">The sequence shown here is derived from an EMBL/GenBank/DDBJ whole genome shotgun (WGS) entry which is preliminary data.</text>
</comment>
<gene>
    <name evidence="5" type="ORF">QBZ16_005275</name>
</gene>
<dbReference type="Proteomes" id="UP001255856">
    <property type="component" value="Unassembled WGS sequence"/>
</dbReference>
<accession>A0AAD9IIX7</accession>
<dbReference type="GO" id="GO:0045039">
    <property type="term" value="P:protein insertion into mitochondrial inner membrane"/>
    <property type="evidence" value="ECO:0007669"/>
    <property type="project" value="InterPro"/>
</dbReference>
<keyword evidence="4" id="KW-0472">Membrane</keyword>
<organism evidence="5 6">
    <name type="scientific">Prototheca wickerhamii</name>
    <dbReference type="NCBI Taxonomy" id="3111"/>
    <lineage>
        <taxon>Eukaryota</taxon>
        <taxon>Viridiplantae</taxon>
        <taxon>Chlorophyta</taxon>
        <taxon>core chlorophytes</taxon>
        <taxon>Trebouxiophyceae</taxon>
        <taxon>Chlorellales</taxon>
        <taxon>Chlorellaceae</taxon>
        <taxon>Prototheca</taxon>
    </lineage>
</organism>
<protein>
    <submittedName>
        <fullName evidence="5">Uncharacterized protein</fullName>
    </submittedName>
</protein>
<proteinExistence type="predicted"/>
<dbReference type="PANTHER" id="PTHR14110">
    <property type="entry name" value="MITOCHONDRIAL IMPORT INNER MEMBRANE TRANSLOCASE SUBUNIT TIM22"/>
    <property type="match status" value="1"/>
</dbReference>
<keyword evidence="2" id="KW-0812">Transmembrane</keyword>
<dbReference type="GO" id="GO:0042721">
    <property type="term" value="C:TIM22 mitochondrial import inner membrane insertion complex"/>
    <property type="evidence" value="ECO:0007669"/>
    <property type="project" value="InterPro"/>
</dbReference>
<comment type="subcellular location">
    <subcellularLocation>
        <location evidence="1">Membrane</location>
        <topology evidence="1">Multi-pass membrane protein</topology>
    </subcellularLocation>
</comment>
<evidence type="ECO:0000256" key="3">
    <source>
        <dbReference type="ARBA" id="ARBA00022989"/>
    </source>
</evidence>
<dbReference type="PANTHER" id="PTHR14110:SF18">
    <property type="entry name" value="OUTER ENVELOPE PORE PROTEIN 16-3, CHLOROPLASTIC_MITOCHONDRIAL"/>
    <property type="match status" value="1"/>
</dbReference>
<dbReference type="Pfam" id="PF02466">
    <property type="entry name" value="Tim17"/>
    <property type="match status" value="1"/>
</dbReference>
<evidence type="ECO:0000256" key="4">
    <source>
        <dbReference type="ARBA" id="ARBA00023136"/>
    </source>
</evidence>
<evidence type="ECO:0000256" key="2">
    <source>
        <dbReference type="ARBA" id="ARBA00022692"/>
    </source>
</evidence>
<keyword evidence="3" id="KW-1133">Transmembrane helix</keyword>
<dbReference type="EMBL" id="JASFZW010000008">
    <property type="protein sequence ID" value="KAK2077047.1"/>
    <property type="molecule type" value="Genomic_DNA"/>
</dbReference>
<evidence type="ECO:0000313" key="5">
    <source>
        <dbReference type="EMBL" id="KAK2077047.1"/>
    </source>
</evidence>
<dbReference type="InterPro" id="IPR039175">
    <property type="entry name" value="TIM22"/>
</dbReference>
<evidence type="ECO:0000256" key="1">
    <source>
        <dbReference type="ARBA" id="ARBA00004141"/>
    </source>
</evidence>
<reference evidence="5" key="1">
    <citation type="submission" date="2021-01" db="EMBL/GenBank/DDBJ databases">
        <authorList>
            <person name="Eckstrom K.M.E."/>
        </authorList>
    </citation>
    <scope>NUCLEOTIDE SEQUENCE</scope>
    <source>
        <strain evidence="5">UVCC 0001</strain>
    </source>
</reference>